<dbReference type="GO" id="GO:0000785">
    <property type="term" value="C:chromatin"/>
    <property type="evidence" value="ECO:0007669"/>
    <property type="project" value="TreeGrafter"/>
</dbReference>
<comment type="subcellular location">
    <subcellularLocation>
        <location evidence="1">Nucleus</location>
    </subcellularLocation>
</comment>
<feature type="region of interest" description="Disordered" evidence="10">
    <location>
        <begin position="35"/>
        <end position="79"/>
    </location>
</feature>
<dbReference type="SUPFAM" id="SSF55729">
    <property type="entry name" value="Acyl-CoA N-acyltransferases (Nat)"/>
    <property type="match status" value="1"/>
</dbReference>
<evidence type="ECO:0000256" key="6">
    <source>
        <dbReference type="ARBA" id="ARBA00022833"/>
    </source>
</evidence>
<evidence type="ECO:0000256" key="10">
    <source>
        <dbReference type="SAM" id="MobiDB-lite"/>
    </source>
</evidence>
<keyword evidence="8" id="KW-0131">Cell cycle</keyword>
<dbReference type="InterPro" id="IPR028005">
    <property type="entry name" value="AcTrfase_ESCO_Znf_dom"/>
</dbReference>
<keyword evidence="14" id="KW-1185">Reference proteome</keyword>
<proteinExistence type="inferred from homology"/>
<dbReference type="Gene3D" id="3.40.630.30">
    <property type="match status" value="1"/>
</dbReference>
<dbReference type="CDD" id="cd04301">
    <property type="entry name" value="NAT_SF"/>
    <property type="match status" value="1"/>
</dbReference>
<evidence type="ECO:0000313" key="14">
    <source>
        <dbReference type="Proteomes" id="UP000789508"/>
    </source>
</evidence>
<dbReference type="GO" id="GO:0005634">
    <property type="term" value="C:nucleus"/>
    <property type="evidence" value="ECO:0007669"/>
    <property type="project" value="UniProtKB-SubCell"/>
</dbReference>
<evidence type="ECO:0000256" key="1">
    <source>
        <dbReference type="ARBA" id="ARBA00004123"/>
    </source>
</evidence>
<keyword evidence="4" id="KW-0479">Metal-binding</keyword>
<feature type="domain" description="N-acetyltransferase ESCO zinc-finger" evidence="11">
    <location>
        <begin position="215"/>
        <end position="252"/>
    </location>
</feature>
<keyword evidence="5" id="KW-0863">Zinc-finger</keyword>
<evidence type="ECO:0000256" key="2">
    <source>
        <dbReference type="ARBA" id="ARBA00005816"/>
    </source>
</evidence>
<dbReference type="GO" id="GO:0061733">
    <property type="term" value="F:protein-lysine-acetyltransferase activity"/>
    <property type="evidence" value="ECO:0007669"/>
    <property type="project" value="TreeGrafter"/>
</dbReference>
<dbReference type="GO" id="GO:0008270">
    <property type="term" value="F:zinc ion binding"/>
    <property type="evidence" value="ECO:0007669"/>
    <property type="project" value="UniProtKB-KW"/>
</dbReference>
<dbReference type="InterPro" id="IPR016181">
    <property type="entry name" value="Acyl_CoA_acyltransferase"/>
</dbReference>
<evidence type="ECO:0000259" key="12">
    <source>
        <dbReference type="Pfam" id="PF13880"/>
    </source>
</evidence>
<evidence type="ECO:0000256" key="8">
    <source>
        <dbReference type="ARBA" id="ARBA00023306"/>
    </source>
</evidence>
<dbReference type="OrthoDB" id="428854at2759"/>
<evidence type="ECO:0000313" key="13">
    <source>
        <dbReference type="EMBL" id="CAG8595667.1"/>
    </source>
</evidence>
<dbReference type="GO" id="GO:0007064">
    <property type="term" value="P:mitotic sister chromatid cohesion"/>
    <property type="evidence" value="ECO:0007669"/>
    <property type="project" value="TreeGrafter"/>
</dbReference>
<evidence type="ECO:0000256" key="5">
    <source>
        <dbReference type="ARBA" id="ARBA00022771"/>
    </source>
</evidence>
<dbReference type="AlphaFoldDB" id="A0A9N9CB80"/>
<dbReference type="EMBL" id="CAJVPS010003877">
    <property type="protein sequence ID" value="CAG8595667.1"/>
    <property type="molecule type" value="Genomic_DNA"/>
</dbReference>
<keyword evidence="7" id="KW-0539">Nucleus</keyword>
<reference evidence="13" key="1">
    <citation type="submission" date="2021-06" db="EMBL/GenBank/DDBJ databases">
        <authorList>
            <person name="Kallberg Y."/>
            <person name="Tangrot J."/>
            <person name="Rosling A."/>
        </authorList>
    </citation>
    <scope>NUCLEOTIDE SEQUENCE</scope>
    <source>
        <strain evidence="13">FL130A</strain>
    </source>
</reference>
<dbReference type="PANTHER" id="PTHR45884:SF2">
    <property type="entry name" value="N-ACETYLTRANSFERASE ECO"/>
    <property type="match status" value="1"/>
</dbReference>
<dbReference type="Pfam" id="PF13878">
    <property type="entry name" value="zf-C2H2_3"/>
    <property type="match status" value="1"/>
</dbReference>
<evidence type="ECO:0000256" key="4">
    <source>
        <dbReference type="ARBA" id="ARBA00022723"/>
    </source>
</evidence>
<dbReference type="Pfam" id="PF13880">
    <property type="entry name" value="Acetyltransf_13"/>
    <property type="match status" value="1"/>
</dbReference>
<dbReference type="PANTHER" id="PTHR45884">
    <property type="entry name" value="N-ACETYLTRANSFERASE ECO"/>
    <property type="match status" value="1"/>
</dbReference>
<sequence length="443" mass="50444">MSQNEIILALDKEPIVVIPSRIKPRPVPKITYGKRKLVQENDDSSTSMRIKRAMNSNEQETENSLENHYPHPSPVSDSENRVEKQRFLGLNSPLSPLQSKNNIAFDTNVNKNTSRKRKNSENNGQQNIADFFIKPASNQQLTPHSLKVNGRKKFLDGSKNGNVPKNFTENSRIEQRQYPLIPHFTKRLLESSNLETPPTTPRKFNDFNSNNKFEQLFLELGQKNFGPITCSECKMSYSKGTEDDLVHDRYHRGVIGGIDYPGYKNEIVIQEFSDKSRVILFTYSRISTHEKRKIREVLEIINSELNSVELSEQKLNLCKIFLYITAKKKVVGCIVAEHISQAYRVIPNENEASSKVGARDAGSAIFCSTKKIPAVCGISRIWVSKNYRRKRIATKLLDLVRNKFIYGCNLKHGSIAFSQPTVDGKALATHYTGTNEFLIYTDN</sequence>
<gene>
    <name evidence="13" type="ORF">ALEPTO_LOCUS7907</name>
</gene>
<feature type="region of interest" description="Disordered" evidence="10">
    <location>
        <begin position="91"/>
        <end position="123"/>
    </location>
</feature>
<evidence type="ECO:0000259" key="11">
    <source>
        <dbReference type="Pfam" id="PF13878"/>
    </source>
</evidence>
<dbReference type="InterPro" id="IPR028009">
    <property type="entry name" value="ESCO_Acetyltransf_dom"/>
</dbReference>
<protein>
    <submittedName>
        <fullName evidence="13">10092_t:CDS:1</fullName>
    </submittedName>
</protein>
<organism evidence="13 14">
    <name type="scientific">Ambispora leptoticha</name>
    <dbReference type="NCBI Taxonomy" id="144679"/>
    <lineage>
        <taxon>Eukaryota</taxon>
        <taxon>Fungi</taxon>
        <taxon>Fungi incertae sedis</taxon>
        <taxon>Mucoromycota</taxon>
        <taxon>Glomeromycotina</taxon>
        <taxon>Glomeromycetes</taxon>
        <taxon>Archaeosporales</taxon>
        <taxon>Ambisporaceae</taxon>
        <taxon>Ambispora</taxon>
    </lineage>
</organism>
<keyword evidence="6" id="KW-0862">Zinc</keyword>
<keyword evidence="9" id="KW-0012">Acyltransferase</keyword>
<evidence type="ECO:0000256" key="7">
    <source>
        <dbReference type="ARBA" id="ARBA00023242"/>
    </source>
</evidence>
<name>A0A9N9CB80_9GLOM</name>
<dbReference type="Proteomes" id="UP000789508">
    <property type="component" value="Unassembled WGS sequence"/>
</dbReference>
<feature type="compositionally biased region" description="Polar residues" evidence="10">
    <location>
        <begin position="92"/>
        <end position="112"/>
    </location>
</feature>
<evidence type="ECO:0000256" key="9">
    <source>
        <dbReference type="ARBA" id="ARBA00023315"/>
    </source>
</evidence>
<feature type="domain" description="N-acetyltransferase ESCO acetyl-transferase" evidence="12">
    <location>
        <begin position="373"/>
        <end position="440"/>
    </location>
</feature>
<comment type="caution">
    <text evidence="13">The sequence shown here is derived from an EMBL/GenBank/DDBJ whole genome shotgun (WGS) entry which is preliminary data.</text>
</comment>
<evidence type="ECO:0000256" key="3">
    <source>
        <dbReference type="ARBA" id="ARBA00022679"/>
    </source>
</evidence>
<comment type="similarity">
    <text evidence="2">Belongs to the acetyltransferase family. ECO subfamily.</text>
</comment>
<keyword evidence="3" id="KW-0808">Transferase</keyword>
<feature type="compositionally biased region" description="Polar residues" evidence="10">
    <location>
        <begin position="44"/>
        <end position="66"/>
    </location>
</feature>
<accession>A0A9N9CB80</accession>